<dbReference type="InterPro" id="IPR001789">
    <property type="entry name" value="Sig_transdc_resp-reg_receiver"/>
</dbReference>
<gene>
    <name evidence="7" type="ORF">H7B67_11875</name>
</gene>
<proteinExistence type="predicted"/>
<keyword evidence="2" id="KW-0238">DNA-binding</keyword>
<dbReference type="EMBL" id="JACJVQ010000008">
    <property type="protein sequence ID" value="MBB6634808.1"/>
    <property type="molecule type" value="Genomic_DNA"/>
</dbReference>
<accession>A0A841SXA8</accession>
<sequence length="246" mass="28142">MYNLLITDDESEIRNGLSNYFPWHEFGYQVIGQACDGEEALAFISEKPVDVLLCDIRMPSLSGIEVAERLFRQRSDVKVVLLSGFREFEYAQLAVQYGVKRYLTKPTKYTEIAEVFEQLRNELDRTKAPAPSPSVAPAESGATDQTIDRVKAYLQDNLSNATLESAAKHVFLNPFYLSKYFKTKTGENFSDFLTNVRMNKAAELLKSTAAKTYEISEIVGYSNSKNFTRMFRSYFGMTPREYRNEE</sequence>
<dbReference type="SMART" id="SM00448">
    <property type="entry name" value="REC"/>
    <property type="match status" value="1"/>
</dbReference>
<dbReference type="Gene3D" id="3.40.50.2300">
    <property type="match status" value="1"/>
</dbReference>
<keyword evidence="3" id="KW-0804">Transcription</keyword>
<dbReference type="InterPro" id="IPR020449">
    <property type="entry name" value="Tscrpt_reg_AraC-type_HTH"/>
</dbReference>
<dbReference type="Proteomes" id="UP000535838">
    <property type="component" value="Unassembled WGS sequence"/>
</dbReference>
<keyword evidence="8" id="KW-1185">Reference proteome</keyword>
<dbReference type="PROSITE" id="PS01124">
    <property type="entry name" value="HTH_ARAC_FAMILY_2"/>
    <property type="match status" value="1"/>
</dbReference>
<feature type="domain" description="Response regulatory" evidence="6">
    <location>
        <begin position="3"/>
        <end position="120"/>
    </location>
</feature>
<evidence type="ECO:0000256" key="3">
    <source>
        <dbReference type="ARBA" id="ARBA00023163"/>
    </source>
</evidence>
<dbReference type="Pfam" id="PF12833">
    <property type="entry name" value="HTH_18"/>
    <property type="match status" value="1"/>
</dbReference>
<organism evidence="7 8">
    <name type="scientific">Cohnella thailandensis</name>
    <dbReference type="NCBI Taxonomy" id="557557"/>
    <lineage>
        <taxon>Bacteria</taxon>
        <taxon>Bacillati</taxon>
        <taxon>Bacillota</taxon>
        <taxon>Bacilli</taxon>
        <taxon>Bacillales</taxon>
        <taxon>Paenibacillaceae</taxon>
        <taxon>Cohnella</taxon>
    </lineage>
</organism>
<evidence type="ECO:0000313" key="7">
    <source>
        <dbReference type="EMBL" id="MBB6634808.1"/>
    </source>
</evidence>
<protein>
    <submittedName>
        <fullName evidence="7">Response regulator</fullName>
    </submittedName>
</protein>
<dbReference type="GO" id="GO:0000160">
    <property type="term" value="P:phosphorelay signal transduction system"/>
    <property type="evidence" value="ECO:0007669"/>
    <property type="project" value="InterPro"/>
</dbReference>
<comment type="caution">
    <text evidence="7">The sequence shown here is derived from an EMBL/GenBank/DDBJ whole genome shotgun (WGS) entry which is preliminary data.</text>
</comment>
<dbReference type="InterPro" id="IPR009057">
    <property type="entry name" value="Homeodomain-like_sf"/>
</dbReference>
<dbReference type="GO" id="GO:0043565">
    <property type="term" value="F:sequence-specific DNA binding"/>
    <property type="evidence" value="ECO:0007669"/>
    <property type="project" value="InterPro"/>
</dbReference>
<dbReference type="PANTHER" id="PTHR43280">
    <property type="entry name" value="ARAC-FAMILY TRANSCRIPTIONAL REGULATOR"/>
    <property type="match status" value="1"/>
</dbReference>
<dbReference type="RefSeq" id="WP_185120046.1">
    <property type="nucleotide sequence ID" value="NZ_JACJVQ010000008.1"/>
</dbReference>
<dbReference type="InterPro" id="IPR018060">
    <property type="entry name" value="HTH_AraC"/>
</dbReference>
<dbReference type="SMART" id="SM00342">
    <property type="entry name" value="HTH_ARAC"/>
    <property type="match status" value="1"/>
</dbReference>
<keyword evidence="4" id="KW-0597">Phosphoprotein</keyword>
<dbReference type="AlphaFoldDB" id="A0A841SXA8"/>
<feature type="domain" description="HTH araC/xylS-type" evidence="5">
    <location>
        <begin position="148"/>
        <end position="245"/>
    </location>
</feature>
<evidence type="ECO:0000256" key="2">
    <source>
        <dbReference type="ARBA" id="ARBA00023125"/>
    </source>
</evidence>
<keyword evidence="1" id="KW-0805">Transcription regulation</keyword>
<dbReference type="GO" id="GO:0003700">
    <property type="term" value="F:DNA-binding transcription factor activity"/>
    <property type="evidence" value="ECO:0007669"/>
    <property type="project" value="InterPro"/>
</dbReference>
<feature type="modified residue" description="4-aspartylphosphate" evidence="4">
    <location>
        <position position="55"/>
    </location>
</feature>
<dbReference type="PRINTS" id="PR00032">
    <property type="entry name" value="HTHARAC"/>
</dbReference>
<evidence type="ECO:0000259" key="5">
    <source>
        <dbReference type="PROSITE" id="PS01124"/>
    </source>
</evidence>
<evidence type="ECO:0000259" key="6">
    <source>
        <dbReference type="PROSITE" id="PS50110"/>
    </source>
</evidence>
<dbReference type="SUPFAM" id="SSF46689">
    <property type="entry name" value="Homeodomain-like"/>
    <property type="match status" value="1"/>
</dbReference>
<dbReference type="CDD" id="cd17536">
    <property type="entry name" value="REC_YesN-like"/>
    <property type="match status" value="1"/>
</dbReference>
<dbReference type="PANTHER" id="PTHR43280:SF2">
    <property type="entry name" value="HTH-TYPE TRANSCRIPTIONAL REGULATOR EXSA"/>
    <property type="match status" value="1"/>
</dbReference>
<dbReference type="Pfam" id="PF00072">
    <property type="entry name" value="Response_reg"/>
    <property type="match status" value="1"/>
</dbReference>
<dbReference type="InterPro" id="IPR011006">
    <property type="entry name" value="CheY-like_superfamily"/>
</dbReference>
<name>A0A841SXA8_9BACL</name>
<evidence type="ECO:0000256" key="1">
    <source>
        <dbReference type="ARBA" id="ARBA00023015"/>
    </source>
</evidence>
<dbReference type="PROSITE" id="PS50110">
    <property type="entry name" value="RESPONSE_REGULATORY"/>
    <property type="match status" value="1"/>
</dbReference>
<dbReference type="Gene3D" id="1.10.10.60">
    <property type="entry name" value="Homeodomain-like"/>
    <property type="match status" value="2"/>
</dbReference>
<evidence type="ECO:0000256" key="4">
    <source>
        <dbReference type="PROSITE-ProRule" id="PRU00169"/>
    </source>
</evidence>
<reference evidence="7 8" key="1">
    <citation type="submission" date="2020-08" db="EMBL/GenBank/DDBJ databases">
        <title>Cohnella phylogeny.</title>
        <authorList>
            <person name="Dunlap C."/>
        </authorList>
    </citation>
    <scope>NUCLEOTIDE SEQUENCE [LARGE SCALE GENOMIC DNA]</scope>
    <source>
        <strain evidence="7 8">DSM 25241</strain>
    </source>
</reference>
<dbReference type="SUPFAM" id="SSF52172">
    <property type="entry name" value="CheY-like"/>
    <property type="match status" value="1"/>
</dbReference>
<evidence type="ECO:0000313" key="8">
    <source>
        <dbReference type="Proteomes" id="UP000535838"/>
    </source>
</evidence>